<keyword evidence="3" id="KW-1185">Reference proteome</keyword>
<proteinExistence type="predicted"/>
<dbReference type="EMBL" id="BOMS01000014">
    <property type="protein sequence ID" value="GIE64962.1"/>
    <property type="molecule type" value="Genomic_DNA"/>
</dbReference>
<evidence type="ECO:0000313" key="2">
    <source>
        <dbReference type="EMBL" id="GIE64962.1"/>
    </source>
</evidence>
<sequence length="87" mass="9105">MCAGTVGASARAVAPGVCAGSGAGIRPRAVVLAIVVSPRLFRIRHGGRTGPPRRKTQRAIPGPPPQERPVVPGLHGQWEPRLQTGRM</sequence>
<dbReference type="Proteomes" id="UP000624709">
    <property type="component" value="Unassembled WGS sequence"/>
</dbReference>
<evidence type="ECO:0000313" key="3">
    <source>
        <dbReference type="Proteomes" id="UP000624709"/>
    </source>
</evidence>
<accession>A0ABQ4B313</accession>
<evidence type="ECO:0008006" key="4">
    <source>
        <dbReference type="Google" id="ProtNLM"/>
    </source>
</evidence>
<reference evidence="2 3" key="1">
    <citation type="submission" date="2021-01" db="EMBL/GenBank/DDBJ databases">
        <title>Whole genome shotgun sequence of Actinoplanes palleronii NBRC 14916.</title>
        <authorList>
            <person name="Komaki H."/>
            <person name="Tamura T."/>
        </authorList>
    </citation>
    <scope>NUCLEOTIDE SEQUENCE [LARGE SCALE GENOMIC DNA]</scope>
    <source>
        <strain evidence="2 3">NBRC 14916</strain>
    </source>
</reference>
<name>A0ABQ4B313_9ACTN</name>
<gene>
    <name evidence="2" type="ORF">Apa02nite_010700</name>
</gene>
<protein>
    <recommendedName>
        <fullName evidence="4">Secreted protein</fullName>
    </recommendedName>
</protein>
<evidence type="ECO:0000256" key="1">
    <source>
        <dbReference type="SAM" id="MobiDB-lite"/>
    </source>
</evidence>
<organism evidence="2 3">
    <name type="scientific">Actinoplanes palleronii</name>
    <dbReference type="NCBI Taxonomy" id="113570"/>
    <lineage>
        <taxon>Bacteria</taxon>
        <taxon>Bacillati</taxon>
        <taxon>Actinomycetota</taxon>
        <taxon>Actinomycetes</taxon>
        <taxon>Micromonosporales</taxon>
        <taxon>Micromonosporaceae</taxon>
        <taxon>Actinoplanes</taxon>
    </lineage>
</organism>
<comment type="caution">
    <text evidence="2">The sequence shown here is derived from an EMBL/GenBank/DDBJ whole genome shotgun (WGS) entry which is preliminary data.</text>
</comment>
<feature type="region of interest" description="Disordered" evidence="1">
    <location>
        <begin position="43"/>
        <end position="87"/>
    </location>
</feature>
<feature type="compositionally biased region" description="Basic residues" evidence="1">
    <location>
        <begin position="43"/>
        <end position="57"/>
    </location>
</feature>